<name>A0A1B1TCI9_9ARCH</name>
<dbReference type="EMBL" id="KP211863">
    <property type="protein sequence ID" value="ANV79985.1"/>
    <property type="molecule type" value="Genomic_DNA"/>
</dbReference>
<organism evidence="1">
    <name type="scientific">uncultured Poseidoniia archaeon</name>
    <dbReference type="NCBI Taxonomy" id="1697135"/>
    <lineage>
        <taxon>Archaea</taxon>
        <taxon>Methanobacteriati</taxon>
        <taxon>Thermoplasmatota</taxon>
        <taxon>Candidatus Poseidoniia</taxon>
        <taxon>environmental samples</taxon>
    </lineage>
</organism>
<accession>A0A1B1TCI9</accession>
<reference evidence="1" key="2">
    <citation type="journal article" date="2015" name="ISME J.">
        <title>A new class of marine Euryarchaeota group II from the Mediterranean deep chlorophyll maximum.</title>
        <authorList>
            <person name="Martin-Cuadrado A.B."/>
            <person name="Garcia-Heredia I."/>
            <person name="Molto A.G."/>
            <person name="Lopez-Ubeda R."/>
            <person name="Kimes N."/>
            <person name="Lopez-Garcia P."/>
            <person name="Moreira D."/>
            <person name="Rodriguez-Valera F."/>
        </authorList>
    </citation>
    <scope>NUCLEOTIDE SEQUENCE</scope>
</reference>
<dbReference type="AlphaFoldDB" id="A0A1B1TCI9"/>
<protein>
    <submittedName>
        <fullName evidence="1">Uncharacterized protein</fullName>
    </submittedName>
</protein>
<proteinExistence type="predicted"/>
<reference evidence="1" key="1">
    <citation type="submission" date="2014-11" db="EMBL/GenBank/DDBJ databases">
        <authorList>
            <person name="Zhu J."/>
            <person name="Qi W."/>
            <person name="Song R."/>
        </authorList>
    </citation>
    <scope>NUCLEOTIDE SEQUENCE</scope>
</reference>
<evidence type="ECO:0000313" key="1">
    <source>
        <dbReference type="EMBL" id="ANV79985.1"/>
    </source>
</evidence>
<sequence length="73" mass="8205">MVDGNRFSSKEKQNFLQPIQYNFTTFIEGDLGGQIIQITDSRLMLLPPGCRGLKGIEMEAFAASAEELGRRRL</sequence>